<sequence length="139" mass="16244">MFDPENSPKLSDHLSDESNFIPNKHIMWLFTNTMSRPWDDTKLQISSVIFGISRYGKYIETINFKSPVTEFEGVRAVEKFFSQPLTEVYFNMIKDDLFNDYTWEEAQEEYNCKGDCLTSLEYLENTHIQDGVLTLMVGS</sequence>
<protein>
    <submittedName>
        <fullName evidence="1">Uncharacterized protein</fullName>
    </submittedName>
</protein>
<reference evidence="1" key="1">
    <citation type="journal article" date="2019" name="MBio">
        <title>Virus Genomes from Deep Sea Sediments Expand the Ocean Megavirome and Support Independent Origins of Viral Gigantism.</title>
        <authorList>
            <person name="Backstrom D."/>
            <person name="Yutin N."/>
            <person name="Jorgensen S.L."/>
            <person name="Dharamshi J."/>
            <person name="Homa F."/>
            <person name="Zaremba-Niedwiedzka K."/>
            <person name="Spang A."/>
            <person name="Wolf Y.I."/>
            <person name="Koonin E.V."/>
            <person name="Ettema T.J."/>
        </authorList>
    </citation>
    <scope>NUCLEOTIDE SEQUENCE</scope>
</reference>
<organism evidence="1">
    <name type="scientific">Pithovirus LCPAC202</name>
    <dbReference type="NCBI Taxonomy" id="2506592"/>
    <lineage>
        <taxon>Viruses</taxon>
        <taxon>Pithoviruses</taxon>
    </lineage>
</organism>
<proteinExistence type="predicted"/>
<name>A0A481Z6X3_9VIRU</name>
<dbReference type="EMBL" id="MK500532">
    <property type="protein sequence ID" value="QBK91366.1"/>
    <property type="molecule type" value="Genomic_DNA"/>
</dbReference>
<evidence type="ECO:0000313" key="1">
    <source>
        <dbReference type="EMBL" id="QBK91366.1"/>
    </source>
</evidence>
<accession>A0A481Z6X3</accession>
<gene>
    <name evidence="1" type="ORF">LCPAC202_03400</name>
</gene>